<reference evidence="2" key="1">
    <citation type="submission" date="2022-11" db="UniProtKB">
        <authorList>
            <consortium name="WormBaseParasite"/>
        </authorList>
    </citation>
    <scope>IDENTIFICATION</scope>
</reference>
<dbReference type="AlphaFoldDB" id="A0A915K5K9"/>
<dbReference type="Proteomes" id="UP000887565">
    <property type="component" value="Unplaced"/>
</dbReference>
<accession>A0A915K5K9</accession>
<protein>
    <submittedName>
        <fullName evidence="2">Uncharacterized protein</fullName>
    </submittedName>
</protein>
<dbReference type="WBParaSite" id="nRc.2.0.1.t33623-RA">
    <property type="protein sequence ID" value="nRc.2.0.1.t33623-RA"/>
    <property type="gene ID" value="nRc.2.0.1.g33623"/>
</dbReference>
<organism evidence="1 2">
    <name type="scientific">Romanomermis culicivorax</name>
    <name type="common">Nematode worm</name>
    <dbReference type="NCBI Taxonomy" id="13658"/>
    <lineage>
        <taxon>Eukaryota</taxon>
        <taxon>Metazoa</taxon>
        <taxon>Ecdysozoa</taxon>
        <taxon>Nematoda</taxon>
        <taxon>Enoplea</taxon>
        <taxon>Dorylaimia</taxon>
        <taxon>Mermithida</taxon>
        <taxon>Mermithoidea</taxon>
        <taxon>Mermithidae</taxon>
        <taxon>Romanomermis</taxon>
    </lineage>
</organism>
<name>A0A915K5K9_ROMCU</name>
<evidence type="ECO:0000313" key="2">
    <source>
        <dbReference type="WBParaSite" id="nRc.2.0.1.t33623-RA"/>
    </source>
</evidence>
<keyword evidence="1" id="KW-1185">Reference proteome</keyword>
<proteinExistence type="predicted"/>
<sequence>MGAQTLAAIAQQQLVANAFGEPMRAINNVVSVTKASPFLTATVPPSPKIGIL</sequence>
<evidence type="ECO:0000313" key="1">
    <source>
        <dbReference type="Proteomes" id="UP000887565"/>
    </source>
</evidence>